<organism evidence="4 5">
    <name type="scientific">Oceanimonas pelagia</name>
    <dbReference type="NCBI Taxonomy" id="3028314"/>
    <lineage>
        <taxon>Bacteria</taxon>
        <taxon>Pseudomonadati</taxon>
        <taxon>Pseudomonadota</taxon>
        <taxon>Gammaproteobacteria</taxon>
        <taxon>Aeromonadales</taxon>
        <taxon>Aeromonadaceae</taxon>
        <taxon>Oceanimonas</taxon>
    </lineage>
</organism>
<evidence type="ECO:0000259" key="3">
    <source>
        <dbReference type="PROSITE" id="PS50801"/>
    </source>
</evidence>
<evidence type="ECO:0000313" key="5">
    <source>
        <dbReference type="Proteomes" id="UP001223802"/>
    </source>
</evidence>
<dbReference type="EMBL" id="CP118224">
    <property type="protein sequence ID" value="WMC09830.1"/>
    <property type="molecule type" value="Genomic_DNA"/>
</dbReference>
<proteinExistence type="inferred from homology"/>
<dbReference type="GO" id="GO:0043856">
    <property type="term" value="F:anti-sigma factor antagonist activity"/>
    <property type="evidence" value="ECO:0007669"/>
    <property type="project" value="InterPro"/>
</dbReference>
<dbReference type="SUPFAM" id="SSF52091">
    <property type="entry name" value="SpoIIaa-like"/>
    <property type="match status" value="1"/>
</dbReference>
<dbReference type="Gene3D" id="3.30.750.24">
    <property type="entry name" value="STAS domain"/>
    <property type="match status" value="1"/>
</dbReference>
<dbReference type="InterPro" id="IPR003658">
    <property type="entry name" value="Anti-sigma_ant"/>
</dbReference>
<feature type="domain" description="STAS" evidence="3">
    <location>
        <begin position="13"/>
        <end position="110"/>
    </location>
</feature>
<dbReference type="KEGG" id="ope:PU634_11985"/>
<dbReference type="PANTHER" id="PTHR33495:SF2">
    <property type="entry name" value="ANTI-SIGMA FACTOR ANTAGONIST TM_1081-RELATED"/>
    <property type="match status" value="1"/>
</dbReference>
<evidence type="ECO:0000256" key="2">
    <source>
        <dbReference type="RuleBase" id="RU003749"/>
    </source>
</evidence>
<name>A0AA50KMS6_9GAMM</name>
<dbReference type="Proteomes" id="UP001223802">
    <property type="component" value="Chromosome"/>
</dbReference>
<dbReference type="InterPro" id="IPR036513">
    <property type="entry name" value="STAS_dom_sf"/>
</dbReference>
<evidence type="ECO:0000256" key="1">
    <source>
        <dbReference type="ARBA" id="ARBA00009013"/>
    </source>
</evidence>
<dbReference type="PROSITE" id="PS50801">
    <property type="entry name" value="STAS"/>
    <property type="match status" value="1"/>
</dbReference>
<dbReference type="NCBIfam" id="TIGR00377">
    <property type="entry name" value="ant_ant_sig"/>
    <property type="match status" value="1"/>
</dbReference>
<dbReference type="AlphaFoldDB" id="A0AA50KMS6"/>
<dbReference type="PANTHER" id="PTHR33495">
    <property type="entry name" value="ANTI-SIGMA FACTOR ANTAGONIST TM_1081-RELATED-RELATED"/>
    <property type="match status" value="1"/>
</dbReference>
<comment type="similarity">
    <text evidence="1 2">Belongs to the anti-sigma-factor antagonist family.</text>
</comment>
<gene>
    <name evidence="4" type="ORF">PU634_11985</name>
</gene>
<reference evidence="4 5" key="1">
    <citation type="submission" date="2023-02" db="EMBL/GenBank/DDBJ databases">
        <title>Complete genome sequence of a novel bacterium Oceanimonas sp. NTOU-MSR1 isolated from marine coast sediment.</title>
        <authorList>
            <person name="Yang H.-T."/>
            <person name="Chen Y.-L."/>
            <person name="Ho Y.-N."/>
        </authorList>
    </citation>
    <scope>NUCLEOTIDE SEQUENCE [LARGE SCALE GENOMIC DNA]</scope>
    <source>
        <strain evidence="4 5">NTOU-MSR1</strain>
    </source>
</reference>
<dbReference type="Pfam" id="PF01740">
    <property type="entry name" value="STAS"/>
    <property type="match status" value="1"/>
</dbReference>
<accession>A0AA50KMS6</accession>
<dbReference type="InterPro" id="IPR002645">
    <property type="entry name" value="STAS_dom"/>
</dbReference>
<keyword evidence="5" id="KW-1185">Reference proteome</keyword>
<sequence length="111" mass="12390">MLVAHQQQGCRSLITLPARMDRARAPALRRQLQQFIEQGQRHLVLDLHQVQFVDASGLSVLLSAYFALQPHGGRLVLLSPSPLMRTHLVTARLHRLFAVYDSAESALAAQD</sequence>
<dbReference type="RefSeq" id="WP_306761047.1">
    <property type="nucleotide sequence ID" value="NZ_CP118224.1"/>
</dbReference>
<evidence type="ECO:0000313" key="4">
    <source>
        <dbReference type="EMBL" id="WMC09830.1"/>
    </source>
</evidence>
<dbReference type="CDD" id="cd07043">
    <property type="entry name" value="STAS_anti-anti-sigma_factors"/>
    <property type="match status" value="1"/>
</dbReference>
<protein>
    <recommendedName>
        <fullName evidence="2">Anti-sigma factor antagonist</fullName>
    </recommendedName>
</protein>